<keyword evidence="2" id="KW-0963">Cytoplasm</keyword>
<keyword evidence="6 10" id="KW-0648">Protein biosynthesis</keyword>
<keyword evidence="5 10" id="KW-0067">ATP-binding</keyword>
<keyword evidence="7 10" id="KW-0030">Aminoacyl-tRNA synthetase</keyword>
<feature type="domain" description="Aminoacyl-tRNA synthetase class Ia" evidence="11">
    <location>
        <begin position="17"/>
        <end position="582"/>
    </location>
</feature>
<sequence>MGARSKQYNPADHEEAVYRRWEADGAFTANAASEKPPFAISMPPPNATGRLHIGHAARMTVQDVLIRAARMQGYEALWLPGTDHAAIATESVVIRRLQQEGITDPRQEFGREKLVTIIAQYVEDSRSIIKSQIRRIGASCDWSRERYTMEPAMNQVVRRMFSRMYRDGLIYRGMRIVNWDPVLQTTVSDDEVERVEEETPFYYFQYGPFVIGTARPETKFGDKYVVMHPDDERYSHYSHGDTFTAEWINGPVTATVIKDNAVDPTFGTGVMTITPWHDQIDFEIAERHGLDKEQIIGFDGKLLDIAGEFAGQTIAEARTKIVDKLKSKELLVRVDESYLHSKAVNSRGKGTIEPQIKLQWFIDVNKPAVSWPLNSNSAKSAQGGKKSLKEIMQQVVRDKEVRLLPDRYEKLYFHWVDNLRDWCISRQIWWGHRIPVWYRDDEIQVGEEPAGDGWEQDPDTLDTWFSSGLWTFSTLIDRRLTEDAALSLSELLKNSPDFQKFHPTAVLETAYDILFFWVARMIMMTVYATGQIPFKQVLLHGLITGSTGKKMSKSDPNSVIDPLAQIERHGADALRFGLIYQLNYGSQAVKFDEEAVTAARNFANKIWNIARLLDNLQPWPLKEGEGESATPTIADVWIADELARTAEQVTVDIKKFRLGDAAHTIHTFLWNQYADWYLEILKTGGSTATARRVFADTLALLHPFMPHLTELLWEDFRQDYSSGLRGGEAPVLLINAPWPEASVSADAAAAHRAMERFKDIITAVRSARTLFAIPPAETVRVHIPGSCPLPAAAAALGRAQIIEKAEDGMQPLPLNTGGIAMLAAPSLTAAARAAAAARLDAEAAALQERAGQIAVQLKRMRGKAPAGVISEKEQIAADAARRLEEIAASRRLLV</sequence>
<feature type="domain" description="Methionyl/Valyl/Leucyl/Isoleucyl-tRNA synthetase anticodon-binding" evidence="12">
    <location>
        <begin position="635"/>
        <end position="782"/>
    </location>
</feature>
<evidence type="ECO:0000313" key="14">
    <source>
        <dbReference type="Proteomes" id="UP000230731"/>
    </source>
</evidence>
<evidence type="ECO:0000259" key="12">
    <source>
        <dbReference type="Pfam" id="PF08264"/>
    </source>
</evidence>
<dbReference type="CDD" id="cd07962">
    <property type="entry name" value="Anticodon_Ia_Val"/>
    <property type="match status" value="1"/>
</dbReference>
<dbReference type="InterPro" id="IPR001412">
    <property type="entry name" value="aa-tRNA-synth_I_CS"/>
</dbReference>
<dbReference type="PANTHER" id="PTHR11946:SF93">
    <property type="entry name" value="VALINE--TRNA LIGASE, CHLOROPLASTIC_MITOCHONDRIAL 2"/>
    <property type="match status" value="1"/>
</dbReference>
<dbReference type="GO" id="GO:0006438">
    <property type="term" value="P:valyl-tRNA aminoacylation"/>
    <property type="evidence" value="ECO:0007669"/>
    <property type="project" value="UniProtKB-UniRule"/>
</dbReference>
<dbReference type="EC" id="6.1.1.9" evidence="1 9"/>
<dbReference type="NCBIfam" id="TIGR00422">
    <property type="entry name" value="valS"/>
    <property type="match status" value="1"/>
</dbReference>
<dbReference type="Gene3D" id="1.10.730.10">
    <property type="entry name" value="Isoleucyl-tRNA Synthetase, Domain 1"/>
    <property type="match status" value="1"/>
</dbReference>
<accession>A0A2M6WZL9</accession>
<dbReference type="Pfam" id="PF00133">
    <property type="entry name" value="tRNA-synt_1"/>
    <property type="match status" value="1"/>
</dbReference>
<evidence type="ECO:0000256" key="8">
    <source>
        <dbReference type="ARBA" id="ARBA00047552"/>
    </source>
</evidence>
<dbReference type="SUPFAM" id="SSF50677">
    <property type="entry name" value="ValRS/IleRS/LeuRS editing domain"/>
    <property type="match status" value="1"/>
</dbReference>
<evidence type="ECO:0000256" key="3">
    <source>
        <dbReference type="ARBA" id="ARBA00022598"/>
    </source>
</evidence>
<dbReference type="PROSITE" id="PS00178">
    <property type="entry name" value="AA_TRNA_LIGASE_I"/>
    <property type="match status" value="1"/>
</dbReference>
<dbReference type="InterPro" id="IPR033705">
    <property type="entry name" value="Anticodon_Ia_Val"/>
</dbReference>
<keyword evidence="4 10" id="KW-0547">Nucleotide-binding</keyword>
<dbReference type="InterPro" id="IPR014729">
    <property type="entry name" value="Rossmann-like_a/b/a_fold"/>
</dbReference>
<dbReference type="InterPro" id="IPR013155">
    <property type="entry name" value="M/V/L/I-tRNA-synth_anticd-bd"/>
</dbReference>
<dbReference type="NCBIfam" id="NF004349">
    <property type="entry name" value="PRK05729.1"/>
    <property type="match status" value="1"/>
</dbReference>
<evidence type="ECO:0000256" key="1">
    <source>
        <dbReference type="ARBA" id="ARBA00013169"/>
    </source>
</evidence>
<dbReference type="PANTHER" id="PTHR11946">
    <property type="entry name" value="VALYL-TRNA SYNTHETASES"/>
    <property type="match status" value="1"/>
</dbReference>
<dbReference type="InterPro" id="IPR002300">
    <property type="entry name" value="aa-tRNA-synth_Ia"/>
</dbReference>
<dbReference type="AlphaFoldDB" id="A0A2M6WZL9"/>
<comment type="catalytic activity">
    <reaction evidence="8">
        <text>tRNA(Val) + L-valine + ATP = L-valyl-tRNA(Val) + AMP + diphosphate</text>
        <dbReference type="Rhea" id="RHEA:10704"/>
        <dbReference type="Rhea" id="RHEA-COMP:9672"/>
        <dbReference type="Rhea" id="RHEA-COMP:9708"/>
        <dbReference type="ChEBI" id="CHEBI:30616"/>
        <dbReference type="ChEBI" id="CHEBI:33019"/>
        <dbReference type="ChEBI" id="CHEBI:57762"/>
        <dbReference type="ChEBI" id="CHEBI:78442"/>
        <dbReference type="ChEBI" id="CHEBI:78537"/>
        <dbReference type="ChEBI" id="CHEBI:456215"/>
        <dbReference type="EC" id="6.1.1.9"/>
    </reaction>
</comment>
<keyword evidence="3 10" id="KW-0436">Ligase</keyword>
<dbReference type="GO" id="GO:0005829">
    <property type="term" value="C:cytosol"/>
    <property type="evidence" value="ECO:0007669"/>
    <property type="project" value="TreeGrafter"/>
</dbReference>
<dbReference type="PRINTS" id="PR00986">
    <property type="entry name" value="TRNASYNTHVAL"/>
</dbReference>
<dbReference type="SUPFAM" id="SSF47323">
    <property type="entry name" value="Anticodon-binding domain of a subclass of class I aminoacyl-tRNA synthetases"/>
    <property type="match status" value="1"/>
</dbReference>
<dbReference type="Pfam" id="PF08264">
    <property type="entry name" value="Anticodon_1"/>
    <property type="match status" value="1"/>
</dbReference>
<dbReference type="InterPro" id="IPR009008">
    <property type="entry name" value="Val/Leu/Ile-tRNA-synth_edit"/>
</dbReference>
<evidence type="ECO:0000256" key="9">
    <source>
        <dbReference type="NCBIfam" id="TIGR00422"/>
    </source>
</evidence>
<dbReference type="SUPFAM" id="SSF52374">
    <property type="entry name" value="Nucleotidylyl transferase"/>
    <property type="match status" value="1"/>
</dbReference>
<gene>
    <name evidence="13" type="ORF">COT71_01910</name>
</gene>
<dbReference type="GO" id="GO:0005524">
    <property type="term" value="F:ATP binding"/>
    <property type="evidence" value="ECO:0007669"/>
    <property type="project" value="UniProtKB-KW"/>
</dbReference>
<evidence type="ECO:0000259" key="11">
    <source>
        <dbReference type="Pfam" id="PF00133"/>
    </source>
</evidence>
<dbReference type="GO" id="GO:0002161">
    <property type="term" value="F:aminoacyl-tRNA deacylase activity"/>
    <property type="evidence" value="ECO:0007669"/>
    <property type="project" value="InterPro"/>
</dbReference>
<comment type="caution">
    <text evidence="13">The sequence shown here is derived from an EMBL/GenBank/DDBJ whole genome shotgun (WGS) entry which is preliminary data.</text>
</comment>
<organism evidence="13 14">
    <name type="scientific">Candidatus Andersenbacteria bacterium CG10_big_fil_rev_8_21_14_0_10_54_11</name>
    <dbReference type="NCBI Taxonomy" id="1974485"/>
    <lineage>
        <taxon>Bacteria</taxon>
        <taxon>Candidatus Anderseniibacteriota</taxon>
    </lineage>
</organism>
<dbReference type="InterPro" id="IPR002303">
    <property type="entry name" value="Valyl-tRNA_ligase"/>
</dbReference>
<name>A0A2M6WZL9_9BACT</name>
<evidence type="ECO:0000256" key="10">
    <source>
        <dbReference type="RuleBase" id="RU363035"/>
    </source>
</evidence>
<reference evidence="14" key="1">
    <citation type="submission" date="2017-09" db="EMBL/GenBank/DDBJ databases">
        <title>Depth-based differentiation of microbial function through sediment-hosted aquifers and enrichment of novel symbionts in the deep terrestrial subsurface.</title>
        <authorList>
            <person name="Probst A.J."/>
            <person name="Ladd B."/>
            <person name="Jarett J.K."/>
            <person name="Geller-Mcgrath D.E."/>
            <person name="Sieber C.M.K."/>
            <person name="Emerson J.B."/>
            <person name="Anantharaman K."/>
            <person name="Thomas B.C."/>
            <person name="Malmstrom R."/>
            <person name="Stieglmeier M."/>
            <person name="Klingl A."/>
            <person name="Woyke T."/>
            <person name="Ryan C.M."/>
            <person name="Banfield J.F."/>
        </authorList>
    </citation>
    <scope>NUCLEOTIDE SEQUENCE [LARGE SCALE GENOMIC DNA]</scope>
</reference>
<proteinExistence type="inferred from homology"/>
<dbReference type="EMBL" id="PEZP01000023">
    <property type="protein sequence ID" value="PIT98204.1"/>
    <property type="molecule type" value="Genomic_DNA"/>
</dbReference>
<dbReference type="InterPro" id="IPR009080">
    <property type="entry name" value="tRNAsynth_Ia_anticodon-bd"/>
</dbReference>
<evidence type="ECO:0000313" key="13">
    <source>
        <dbReference type="EMBL" id="PIT98204.1"/>
    </source>
</evidence>
<evidence type="ECO:0000256" key="5">
    <source>
        <dbReference type="ARBA" id="ARBA00022840"/>
    </source>
</evidence>
<dbReference type="GO" id="GO:0004832">
    <property type="term" value="F:valine-tRNA ligase activity"/>
    <property type="evidence" value="ECO:0007669"/>
    <property type="project" value="UniProtKB-UniRule"/>
</dbReference>
<evidence type="ECO:0000256" key="2">
    <source>
        <dbReference type="ARBA" id="ARBA00022490"/>
    </source>
</evidence>
<evidence type="ECO:0000256" key="6">
    <source>
        <dbReference type="ARBA" id="ARBA00022917"/>
    </source>
</evidence>
<dbReference type="Gene3D" id="3.40.50.620">
    <property type="entry name" value="HUPs"/>
    <property type="match status" value="2"/>
</dbReference>
<comment type="similarity">
    <text evidence="10">Belongs to the class-I aminoacyl-tRNA synthetase family.</text>
</comment>
<evidence type="ECO:0000256" key="4">
    <source>
        <dbReference type="ARBA" id="ARBA00022741"/>
    </source>
</evidence>
<evidence type="ECO:0000256" key="7">
    <source>
        <dbReference type="ARBA" id="ARBA00023146"/>
    </source>
</evidence>
<dbReference type="Proteomes" id="UP000230731">
    <property type="component" value="Unassembled WGS sequence"/>
</dbReference>
<protein>
    <recommendedName>
        <fullName evidence="1 9">Valine--tRNA ligase</fullName>
        <ecNumber evidence="1 9">6.1.1.9</ecNumber>
    </recommendedName>
</protein>